<dbReference type="PANTHER" id="PTHR11360">
    <property type="entry name" value="MONOCARBOXYLATE TRANSPORTER"/>
    <property type="match status" value="1"/>
</dbReference>
<reference evidence="2 4" key="2">
    <citation type="journal article" date="2013" name="Nature">
        <title>Insights into bilaterian evolution from three spiralian genomes.</title>
        <authorList>
            <person name="Simakov O."/>
            <person name="Marletaz F."/>
            <person name="Cho S.J."/>
            <person name="Edsinger-Gonzales E."/>
            <person name="Havlak P."/>
            <person name="Hellsten U."/>
            <person name="Kuo D.H."/>
            <person name="Larsson T."/>
            <person name="Lv J."/>
            <person name="Arendt D."/>
            <person name="Savage R."/>
            <person name="Osoegawa K."/>
            <person name="de Jong P."/>
            <person name="Grimwood J."/>
            <person name="Chapman J.A."/>
            <person name="Shapiro H."/>
            <person name="Aerts A."/>
            <person name="Otillar R.P."/>
            <person name="Terry A.Y."/>
            <person name="Boore J.L."/>
            <person name="Grigoriev I.V."/>
            <person name="Lindberg D.R."/>
            <person name="Seaver E.C."/>
            <person name="Weisblat D.A."/>
            <person name="Putnam N.H."/>
            <person name="Rokhsar D.S."/>
        </authorList>
    </citation>
    <scope>NUCLEOTIDE SEQUENCE</scope>
    <source>
        <strain evidence="2 4">I ESC-2004</strain>
    </source>
</reference>
<dbReference type="OrthoDB" id="6499973at2759"/>
<dbReference type="EnsemblMetazoa" id="CapteT188870">
    <property type="protein sequence ID" value="CapteP188870"/>
    <property type="gene ID" value="CapteG188870"/>
</dbReference>
<feature type="transmembrane region" description="Helical" evidence="1">
    <location>
        <begin position="344"/>
        <end position="367"/>
    </location>
</feature>
<dbReference type="CDD" id="cd17352">
    <property type="entry name" value="MFS_MCT_SLC16"/>
    <property type="match status" value="1"/>
</dbReference>
<dbReference type="AlphaFoldDB" id="R7TBA7"/>
<dbReference type="Gene3D" id="1.20.1250.20">
    <property type="entry name" value="MFS general substrate transporter like domains"/>
    <property type="match status" value="1"/>
</dbReference>
<feature type="transmembrane region" description="Helical" evidence="1">
    <location>
        <begin position="250"/>
        <end position="274"/>
    </location>
</feature>
<feature type="transmembrane region" description="Helical" evidence="1">
    <location>
        <begin position="139"/>
        <end position="168"/>
    </location>
</feature>
<proteinExistence type="predicted"/>
<dbReference type="InterPro" id="IPR050327">
    <property type="entry name" value="Proton-linked_MCT"/>
</dbReference>
<evidence type="ECO:0000256" key="1">
    <source>
        <dbReference type="SAM" id="Phobius"/>
    </source>
</evidence>
<dbReference type="PANTHER" id="PTHR11360:SF238">
    <property type="entry name" value="SD10469P"/>
    <property type="match status" value="1"/>
</dbReference>
<dbReference type="InterPro" id="IPR011701">
    <property type="entry name" value="MFS"/>
</dbReference>
<reference evidence="3" key="3">
    <citation type="submission" date="2015-06" db="UniProtKB">
        <authorList>
            <consortium name="EnsemblMetazoa"/>
        </authorList>
    </citation>
    <scope>IDENTIFICATION</scope>
</reference>
<keyword evidence="1" id="KW-0472">Membrane</keyword>
<protein>
    <recommendedName>
        <fullName evidence="5">Major facilitator superfamily (MFS) profile domain-containing protein</fullName>
    </recommendedName>
</protein>
<feature type="transmembrane region" description="Helical" evidence="1">
    <location>
        <begin position="180"/>
        <end position="203"/>
    </location>
</feature>
<accession>R7TBA7</accession>
<name>R7TBA7_CAPTE</name>
<evidence type="ECO:0000313" key="4">
    <source>
        <dbReference type="Proteomes" id="UP000014760"/>
    </source>
</evidence>
<reference evidence="4" key="1">
    <citation type="submission" date="2012-12" db="EMBL/GenBank/DDBJ databases">
        <authorList>
            <person name="Hellsten U."/>
            <person name="Grimwood J."/>
            <person name="Chapman J.A."/>
            <person name="Shapiro H."/>
            <person name="Aerts A."/>
            <person name="Otillar R.P."/>
            <person name="Terry A.Y."/>
            <person name="Boore J.L."/>
            <person name="Simakov O."/>
            <person name="Marletaz F."/>
            <person name="Cho S.-J."/>
            <person name="Edsinger-Gonzales E."/>
            <person name="Havlak P."/>
            <person name="Kuo D.-H."/>
            <person name="Larsson T."/>
            <person name="Lv J."/>
            <person name="Arendt D."/>
            <person name="Savage R."/>
            <person name="Osoegawa K."/>
            <person name="de Jong P."/>
            <person name="Lindberg D.R."/>
            <person name="Seaver E.C."/>
            <person name="Weisblat D.A."/>
            <person name="Putnam N.H."/>
            <person name="Grigoriev I.V."/>
            <person name="Rokhsar D.S."/>
        </authorList>
    </citation>
    <scope>NUCLEOTIDE SEQUENCE</scope>
    <source>
        <strain evidence="4">I ESC-2004</strain>
    </source>
</reference>
<dbReference type="Pfam" id="PF07690">
    <property type="entry name" value="MFS_1"/>
    <property type="match status" value="2"/>
</dbReference>
<evidence type="ECO:0008006" key="5">
    <source>
        <dbReference type="Google" id="ProtNLM"/>
    </source>
</evidence>
<feature type="transmembrane region" description="Helical" evidence="1">
    <location>
        <begin position="286"/>
        <end position="306"/>
    </location>
</feature>
<dbReference type="SUPFAM" id="SSF103473">
    <property type="entry name" value="MFS general substrate transporter"/>
    <property type="match status" value="1"/>
</dbReference>
<dbReference type="InterPro" id="IPR036259">
    <property type="entry name" value="MFS_trans_sf"/>
</dbReference>
<dbReference type="HOGENOM" id="CLU_001265_59_1_1"/>
<feature type="transmembrane region" description="Helical" evidence="1">
    <location>
        <begin position="209"/>
        <end position="229"/>
    </location>
</feature>
<dbReference type="EMBL" id="AMQN01015221">
    <property type="status" value="NOT_ANNOTATED_CDS"/>
    <property type="molecule type" value="Genomic_DNA"/>
</dbReference>
<dbReference type="Proteomes" id="UP000014760">
    <property type="component" value="Unassembled WGS sequence"/>
</dbReference>
<feature type="transmembrane region" description="Helical" evidence="1">
    <location>
        <begin position="318"/>
        <end position="338"/>
    </location>
</feature>
<dbReference type="OMA" id="ACVINPV"/>
<dbReference type="EMBL" id="KB311722">
    <property type="protein sequence ID" value="ELT88752.1"/>
    <property type="molecule type" value="Genomic_DNA"/>
</dbReference>
<evidence type="ECO:0000313" key="3">
    <source>
        <dbReference type="EnsemblMetazoa" id="CapteP188870"/>
    </source>
</evidence>
<evidence type="ECO:0000313" key="2">
    <source>
        <dbReference type="EMBL" id="ELT88752.1"/>
    </source>
</evidence>
<keyword evidence="1" id="KW-0812">Transmembrane</keyword>
<keyword evidence="1" id="KW-1133">Transmembrane helix</keyword>
<keyword evidence="4" id="KW-1185">Reference proteome</keyword>
<sequence>MAEERNKKEKKKEKKNEKQKFMPDQGWAWVVLTSAFLCITVLDGIIFSIGIFFSELKEHFQTSDGLTSWIVSTIGAVSQVIDESDEVYTLAWHLAVVYQLMDYVLLNHAIESQSVEMKTSCSPIAGVLANRLSCRMTTILGSLIACAGFATAAFAPNVIVLLVGYGFAGGKLKVVRIQGIASSGSGVGMFIFGPLSQLLINYFTWHGAMLAFAGLALQFCVLGTTYLPVPSEPTHGRKKTKLCDASLLTDIRYLLLGASSLLVMSGYMIPFMYIVEVAMERHVAKFEATFLISIIGIANCIGRIGAGFLVNLEIIDDFVLYIGACIIGGAATMACTHLPSYGTLAAFCVIYGCFIACFVSVSPIIVVQLFGHEKLAETLGFLNLARGMGALVGPPLTGWLVDTQHGHYVAFYFAGIVIACGGLICIPINWIRKPVEKYTGTRRMSQNKLTGIASKTPNHRITLYPFTIRILIGPRLVVVHGSVGTLPLTFKDNLGEKETRESANSGKHNFDNFHDKMSLIDNDIYWNDTLTSTLLKSNHTFDKFTLWEGWRIPEG</sequence>
<feature type="transmembrane region" description="Helical" evidence="1">
    <location>
        <begin position="409"/>
        <end position="431"/>
    </location>
</feature>
<feature type="transmembrane region" description="Helical" evidence="1">
    <location>
        <begin position="27"/>
        <end position="53"/>
    </location>
</feature>
<dbReference type="GO" id="GO:0008028">
    <property type="term" value="F:monocarboxylic acid transmembrane transporter activity"/>
    <property type="evidence" value="ECO:0007669"/>
    <property type="project" value="TreeGrafter"/>
</dbReference>
<gene>
    <name evidence="2" type="ORF">CAPTEDRAFT_188870</name>
</gene>
<organism evidence="2">
    <name type="scientific">Capitella teleta</name>
    <name type="common">Polychaete worm</name>
    <dbReference type="NCBI Taxonomy" id="283909"/>
    <lineage>
        <taxon>Eukaryota</taxon>
        <taxon>Metazoa</taxon>
        <taxon>Spiralia</taxon>
        <taxon>Lophotrochozoa</taxon>
        <taxon>Annelida</taxon>
        <taxon>Polychaeta</taxon>
        <taxon>Sedentaria</taxon>
        <taxon>Scolecida</taxon>
        <taxon>Capitellidae</taxon>
        <taxon>Capitella</taxon>
    </lineage>
</organism>